<evidence type="ECO:0000259" key="14">
    <source>
        <dbReference type="Pfam" id="PF12806"/>
    </source>
</evidence>
<dbReference type="PANTHER" id="PTHR42803">
    <property type="entry name" value="ACYL-COA DEHYDROGENASE"/>
    <property type="match status" value="1"/>
</dbReference>
<dbReference type="InterPro" id="IPR013786">
    <property type="entry name" value="AcylCoA_DH/ox_N"/>
</dbReference>
<evidence type="ECO:0000259" key="13">
    <source>
        <dbReference type="Pfam" id="PF02771"/>
    </source>
</evidence>
<dbReference type="SUPFAM" id="SSF56645">
    <property type="entry name" value="Acyl-CoA dehydrogenase NM domain-like"/>
    <property type="match status" value="1"/>
</dbReference>
<dbReference type="InterPro" id="IPR025878">
    <property type="entry name" value="Acyl-CoA_dh-like_C_dom"/>
</dbReference>
<evidence type="ECO:0000256" key="10">
    <source>
        <dbReference type="RuleBase" id="RU362125"/>
    </source>
</evidence>
<name>A0A370D719_9GAMM</name>
<feature type="domain" description="Acyl-CoA dehydrogenase/oxidase C-terminal" evidence="11">
    <location>
        <begin position="281"/>
        <end position="449"/>
    </location>
</feature>
<dbReference type="InterPro" id="IPR046373">
    <property type="entry name" value="Acyl-CoA_Oxase/DH_mid-dom_sf"/>
</dbReference>
<feature type="domain" description="Acyl-CoA oxidase/dehydrogenase middle" evidence="12">
    <location>
        <begin position="161"/>
        <end position="271"/>
    </location>
</feature>
<comment type="caution">
    <text evidence="15">The sequence shown here is derived from an EMBL/GenBank/DDBJ whole genome shotgun (WGS) entry which is preliminary data.</text>
</comment>
<keyword evidence="4 10" id="KW-0274">FAD</keyword>
<dbReference type="EC" id="1.3.99.41" evidence="8"/>
<dbReference type="Pfam" id="PF12806">
    <property type="entry name" value="Acyl-CoA_dh_C"/>
    <property type="match status" value="1"/>
</dbReference>
<dbReference type="Pfam" id="PF00441">
    <property type="entry name" value="Acyl-CoA_dh_1"/>
    <property type="match status" value="1"/>
</dbReference>
<dbReference type="InterPro" id="IPR037069">
    <property type="entry name" value="AcylCoA_DH/ox_N_sf"/>
</dbReference>
<dbReference type="FunFam" id="2.40.110.10:FF:000031">
    <property type="entry name" value="Acyl-CoA dehydrogenase, putative"/>
    <property type="match status" value="1"/>
</dbReference>
<reference evidence="15 16" key="1">
    <citation type="journal article" date="2018" name="ISME J.">
        <title>Endosymbiont genomes yield clues of tubeworm success.</title>
        <authorList>
            <person name="Li Y."/>
            <person name="Liles M.R."/>
            <person name="Halanych K.M."/>
        </authorList>
    </citation>
    <scope>NUCLEOTIDE SEQUENCE [LARGE SCALE GENOMIC DNA]</scope>
    <source>
        <strain evidence="15">A1464</strain>
    </source>
</reference>
<gene>
    <name evidence="15" type="ORF">DIZ80_17350</name>
</gene>
<evidence type="ECO:0000256" key="6">
    <source>
        <dbReference type="ARBA" id="ARBA00051388"/>
    </source>
</evidence>
<evidence type="ECO:0000313" key="16">
    <source>
        <dbReference type="Proteomes" id="UP000254266"/>
    </source>
</evidence>
<dbReference type="InterPro" id="IPR006091">
    <property type="entry name" value="Acyl-CoA_Oxase/DH_mid-dom"/>
</dbReference>
<evidence type="ECO:0000259" key="11">
    <source>
        <dbReference type="Pfam" id="PF00441"/>
    </source>
</evidence>
<feature type="domain" description="Acyl-CoA dehydrogenase/oxidase N-terminal" evidence="13">
    <location>
        <begin position="40"/>
        <end position="156"/>
    </location>
</feature>
<comment type="similarity">
    <text evidence="2 10">Belongs to the acyl-CoA dehydrogenase family.</text>
</comment>
<dbReference type="Pfam" id="PF02770">
    <property type="entry name" value="Acyl-CoA_dh_M"/>
    <property type="match status" value="1"/>
</dbReference>
<dbReference type="InterPro" id="IPR009075">
    <property type="entry name" value="AcylCo_DH/oxidase_C"/>
</dbReference>
<evidence type="ECO:0000256" key="4">
    <source>
        <dbReference type="ARBA" id="ARBA00022827"/>
    </source>
</evidence>
<dbReference type="Gene3D" id="1.20.140.10">
    <property type="entry name" value="Butyryl-CoA Dehydrogenase, subunit A, domain 3"/>
    <property type="match status" value="1"/>
</dbReference>
<evidence type="ECO:0000313" key="15">
    <source>
        <dbReference type="EMBL" id="RDH80789.1"/>
    </source>
</evidence>
<keyword evidence="5 10" id="KW-0560">Oxidoreductase</keyword>
<evidence type="ECO:0000259" key="12">
    <source>
        <dbReference type="Pfam" id="PF02770"/>
    </source>
</evidence>
<dbReference type="EMBL" id="QFXC01000014">
    <property type="protein sequence ID" value="RDH80789.1"/>
    <property type="molecule type" value="Genomic_DNA"/>
</dbReference>
<dbReference type="SUPFAM" id="SSF47203">
    <property type="entry name" value="Acyl-CoA dehydrogenase C-terminal domain-like"/>
    <property type="match status" value="1"/>
</dbReference>
<evidence type="ECO:0000256" key="2">
    <source>
        <dbReference type="ARBA" id="ARBA00009347"/>
    </source>
</evidence>
<dbReference type="Proteomes" id="UP000254266">
    <property type="component" value="Unassembled WGS sequence"/>
</dbReference>
<dbReference type="AlphaFoldDB" id="A0A370D719"/>
<dbReference type="Gene3D" id="1.10.540.10">
    <property type="entry name" value="Acyl-CoA dehydrogenase/oxidase, N-terminal domain"/>
    <property type="match status" value="1"/>
</dbReference>
<dbReference type="GO" id="GO:0016627">
    <property type="term" value="F:oxidoreductase activity, acting on the CH-CH group of donors"/>
    <property type="evidence" value="ECO:0007669"/>
    <property type="project" value="InterPro"/>
</dbReference>
<dbReference type="FunFam" id="1.10.540.10:FF:000080">
    <property type="entry name" value="Probable acyl-coA dehydrogenase"/>
    <property type="match status" value="1"/>
</dbReference>
<dbReference type="Pfam" id="PF02771">
    <property type="entry name" value="Acyl-CoA_dh_N"/>
    <property type="match status" value="1"/>
</dbReference>
<dbReference type="Gene3D" id="2.40.110.10">
    <property type="entry name" value="Butyryl-CoA Dehydrogenase, subunit A, domain 2"/>
    <property type="match status" value="1"/>
</dbReference>
<dbReference type="InterPro" id="IPR052166">
    <property type="entry name" value="Diverse_Acyl-CoA_DH"/>
</dbReference>
<organism evidence="15 16">
    <name type="scientific">endosymbiont of Galathealinum brachiosum</name>
    <dbReference type="NCBI Taxonomy" id="2200906"/>
    <lineage>
        <taxon>Bacteria</taxon>
        <taxon>Pseudomonadati</taxon>
        <taxon>Pseudomonadota</taxon>
        <taxon>Gammaproteobacteria</taxon>
        <taxon>sulfur-oxidizing symbionts</taxon>
    </lineage>
</organism>
<evidence type="ECO:0000256" key="1">
    <source>
        <dbReference type="ARBA" id="ARBA00001974"/>
    </source>
</evidence>
<evidence type="ECO:0000256" key="7">
    <source>
        <dbReference type="ARBA" id="ARBA00058683"/>
    </source>
</evidence>
<evidence type="ECO:0000256" key="9">
    <source>
        <dbReference type="ARBA" id="ARBA00069043"/>
    </source>
</evidence>
<comment type="catalytic activity">
    <reaction evidence="6">
        <text>3-(methylsulfanyl)propanoyl-CoA + oxidized [electron-transfer flavoprotein] + H(+) = 3-(methylsulfanyl)acryloyl-CoA + reduced [electron-transfer flavoprotein]</text>
        <dbReference type="Rhea" id="RHEA:52612"/>
        <dbReference type="Rhea" id="RHEA-COMP:10685"/>
        <dbReference type="Rhea" id="RHEA-COMP:10686"/>
        <dbReference type="ChEBI" id="CHEBI:15378"/>
        <dbReference type="ChEBI" id="CHEBI:57692"/>
        <dbReference type="ChEBI" id="CHEBI:58307"/>
        <dbReference type="ChEBI" id="CHEBI:82815"/>
        <dbReference type="ChEBI" id="CHEBI:84994"/>
        <dbReference type="EC" id="1.3.99.41"/>
    </reaction>
    <physiologicalReaction direction="left-to-right" evidence="6">
        <dbReference type="Rhea" id="RHEA:52613"/>
    </physiologicalReaction>
</comment>
<comment type="function">
    <text evidence="7">Involved in the assimilation of dimethylsulphoniopropionate (DMSP), an important compound in the fixation of carbon in marine phytoplankton, by mediating the conversion of 3-(methylthio)propanoyl-CoA (MMPA-CoA) to 3-(methylthio)acryloyl-CoA (MTA-CoA).</text>
</comment>
<evidence type="ECO:0000256" key="5">
    <source>
        <dbReference type="ARBA" id="ARBA00023002"/>
    </source>
</evidence>
<feature type="domain" description="Acetyl-CoA dehydrogenase-like C-terminal" evidence="14">
    <location>
        <begin position="467"/>
        <end position="589"/>
    </location>
</feature>
<dbReference type="PANTHER" id="PTHR42803:SF1">
    <property type="entry name" value="BROAD-SPECIFICITY LINEAR ACYL-COA DEHYDROGENASE FADE5"/>
    <property type="match status" value="1"/>
</dbReference>
<evidence type="ECO:0000256" key="3">
    <source>
        <dbReference type="ARBA" id="ARBA00022630"/>
    </source>
</evidence>
<accession>A0A370D719</accession>
<comment type="cofactor">
    <cofactor evidence="1 10">
        <name>FAD</name>
        <dbReference type="ChEBI" id="CHEBI:57692"/>
    </cofactor>
</comment>
<dbReference type="GO" id="GO:0050660">
    <property type="term" value="F:flavin adenine dinucleotide binding"/>
    <property type="evidence" value="ECO:0007669"/>
    <property type="project" value="InterPro"/>
</dbReference>
<proteinExistence type="inferred from homology"/>
<keyword evidence="3 10" id="KW-0285">Flavoprotein</keyword>
<dbReference type="InterPro" id="IPR036250">
    <property type="entry name" value="AcylCo_DH-like_C"/>
</dbReference>
<evidence type="ECO:0000256" key="8">
    <source>
        <dbReference type="ARBA" id="ARBA00066694"/>
    </source>
</evidence>
<sequence length="594" mass="65520">MANYITPLRDMRFVYNELLDPEAIQALPGFEEISPDLVDALLEESGKFCEEQLQPLNRSGDEEGCHFENGNVTTPEGFKEAYKGFCEMGLNSLTSDPQYGGQGLPKTVAMLAEETMCGANFSFSLYPGLTAGAINSIELYGSEELKNTYLPNMVEGTWSGSMCLTEPHCGTDLGLCRTKAIVQDDNSYLVTGTKMFITAGEHDLTENIIHLVLARTPDAPEGIKGISLFIVPKLSINEDGTSGDANGVTCGSIEHKMGINASATCVMNFDDAKGYLVGKLNKGMEAMFVMMNNERLGVGIQGLGVAEASYQGAVEYARDRIQGRALTGAKKPADKADPILVHPDVRRMLLTQRALIEGNRALAAWVAFELDISHNHPDEKRRKQADDFIALMTPVVKAFMTDCGSEVSNIGMQVLGGHGYIRENGMEQYVRDARIAQIYEGTNGIQALDLLGRKMPAHFGRNMRPFFHAVRNYIYEKEMNYELKEFLIPLAKAFGRLQKITAVLAQRGMKNPDEIGMASTDYLRMLALVALAHQWMRMAEIGLQKNNGDDAMFYQAKIDTAKFYFERILPQTGALFATMMSGSKSTMSFNDDAF</sequence>
<dbReference type="InterPro" id="IPR009100">
    <property type="entry name" value="AcylCoA_DH/oxidase_NM_dom_sf"/>
</dbReference>
<keyword evidence="16" id="KW-1185">Reference proteome</keyword>
<protein>
    <recommendedName>
        <fullName evidence="9">3-methylmercaptopropionyl-CoA dehydrogenase</fullName>
        <ecNumber evidence="8">1.3.99.41</ecNumber>
    </recommendedName>
</protein>